<comment type="similarity">
    <text evidence="1">Belongs to the LDH2/MDH2 oxidoreductase family.</text>
</comment>
<dbReference type="Gene3D" id="1.10.1530.10">
    <property type="match status" value="1"/>
</dbReference>
<gene>
    <name evidence="3" type="ORF">ACFO0S_12345</name>
</gene>
<dbReference type="InterPro" id="IPR043143">
    <property type="entry name" value="Mal/L-sulf/L-lact_DH-like_NADP"/>
</dbReference>
<evidence type="ECO:0000313" key="4">
    <source>
        <dbReference type="Proteomes" id="UP001595733"/>
    </source>
</evidence>
<dbReference type="EMBL" id="JBHSEF010000025">
    <property type="protein sequence ID" value="MFC4355842.1"/>
    <property type="molecule type" value="Genomic_DNA"/>
</dbReference>
<evidence type="ECO:0000256" key="2">
    <source>
        <dbReference type="ARBA" id="ARBA00023002"/>
    </source>
</evidence>
<dbReference type="InterPro" id="IPR003767">
    <property type="entry name" value="Malate/L-lactate_DH-like"/>
</dbReference>
<organism evidence="3 4">
    <name type="scientific">Chryseomicrobium palamuruense</name>
    <dbReference type="NCBI Taxonomy" id="682973"/>
    <lineage>
        <taxon>Bacteria</taxon>
        <taxon>Bacillati</taxon>
        <taxon>Bacillota</taxon>
        <taxon>Bacilli</taxon>
        <taxon>Bacillales</taxon>
        <taxon>Caryophanaceae</taxon>
        <taxon>Chryseomicrobium</taxon>
    </lineage>
</organism>
<reference evidence="4" key="1">
    <citation type="journal article" date="2019" name="Int. J. Syst. Evol. Microbiol.">
        <title>The Global Catalogue of Microorganisms (GCM) 10K type strain sequencing project: providing services to taxonomists for standard genome sequencing and annotation.</title>
        <authorList>
            <consortium name="The Broad Institute Genomics Platform"/>
            <consortium name="The Broad Institute Genome Sequencing Center for Infectious Disease"/>
            <person name="Wu L."/>
            <person name="Ma J."/>
        </authorList>
    </citation>
    <scope>NUCLEOTIDE SEQUENCE [LARGE SCALE GENOMIC DNA]</scope>
    <source>
        <strain evidence="4">CCUG 50353</strain>
    </source>
</reference>
<keyword evidence="4" id="KW-1185">Reference proteome</keyword>
<dbReference type="Gene3D" id="3.30.1370.60">
    <property type="entry name" value="Hypothetical oxidoreductase yiak, domain 2"/>
    <property type="match status" value="1"/>
</dbReference>
<keyword evidence="2" id="KW-0560">Oxidoreductase</keyword>
<proteinExistence type="inferred from homology"/>
<comment type="caution">
    <text evidence="3">The sequence shown here is derived from an EMBL/GenBank/DDBJ whole genome shotgun (WGS) entry which is preliminary data.</text>
</comment>
<evidence type="ECO:0000313" key="3">
    <source>
        <dbReference type="EMBL" id="MFC4355842.1"/>
    </source>
</evidence>
<protein>
    <submittedName>
        <fullName evidence="3">Ldh family oxidoreductase</fullName>
    </submittedName>
</protein>
<name>A0ABV8UYJ4_9BACL</name>
<dbReference type="InterPro" id="IPR036111">
    <property type="entry name" value="Mal/L-sulfo/L-lacto_DH-like_sf"/>
</dbReference>
<dbReference type="PANTHER" id="PTHR11091">
    <property type="entry name" value="OXIDOREDUCTASE-RELATED"/>
    <property type="match status" value="1"/>
</dbReference>
<dbReference type="PANTHER" id="PTHR11091:SF0">
    <property type="entry name" value="MALATE DEHYDROGENASE"/>
    <property type="match status" value="1"/>
</dbReference>
<dbReference type="RefSeq" id="WP_378142402.1">
    <property type="nucleotide sequence ID" value="NZ_JBHSEF010000025.1"/>
</dbReference>
<accession>A0ABV8UYJ4</accession>
<evidence type="ECO:0000256" key="1">
    <source>
        <dbReference type="ARBA" id="ARBA00006056"/>
    </source>
</evidence>
<sequence>MESPLRFDWEKLQNFCEMLFVRTGVSPEIAKIVSESLVQADLRGIESHGVVRTLIYHQRVEAQMINHTKEVEVIQEDDATLLIDGNNNFGAYIGIQALNRVIDKARKRGVAIAGVRGSNHFGTGAFYALKAIEQDMILLVLSNASQTMPPSGGIRPFIGTNPLAIGVPAGTQLPFLLDMATSVVARGKIIVAAQKGQDIPPGWALDKYGNPTTDANLALEGAVLPVGGPKGYAISMFIDILSGVLTGAGFGKYVNNMYENWEEPQNVGHFFLAIDINKFMPIESFKNRMDTYISELKGEPTAPGVEEIMIPGEIEFKGALDRKETGIELPINVVTDLFKLGQRYDLDLYTALLNSKEVNLHVSE</sequence>
<dbReference type="InterPro" id="IPR043144">
    <property type="entry name" value="Mal/L-sulf/L-lact_DH-like_ah"/>
</dbReference>
<dbReference type="Pfam" id="PF02615">
    <property type="entry name" value="Ldh_2"/>
    <property type="match status" value="1"/>
</dbReference>
<dbReference type="SUPFAM" id="SSF89733">
    <property type="entry name" value="L-sulfolactate dehydrogenase-like"/>
    <property type="match status" value="1"/>
</dbReference>
<dbReference type="Proteomes" id="UP001595733">
    <property type="component" value="Unassembled WGS sequence"/>
</dbReference>